<evidence type="ECO:0000256" key="5">
    <source>
        <dbReference type="ARBA" id="ARBA00023136"/>
    </source>
</evidence>
<keyword evidence="4 7" id="KW-1133">Transmembrane helix</keyword>
<comment type="subcellular location">
    <subcellularLocation>
        <location evidence="7">Cell membrane</location>
        <topology evidence="7">Multi-pass membrane protein</topology>
    </subcellularLocation>
    <subcellularLocation>
        <location evidence="1">Membrane</location>
        <topology evidence="1">Multi-pass membrane protein</topology>
    </subcellularLocation>
</comment>
<keyword evidence="9" id="KW-1185">Reference proteome</keyword>
<proteinExistence type="inferred from homology"/>
<dbReference type="GO" id="GO:0005886">
    <property type="term" value="C:plasma membrane"/>
    <property type="evidence" value="ECO:0007669"/>
    <property type="project" value="UniProtKB-SubCell"/>
</dbReference>
<evidence type="ECO:0000256" key="1">
    <source>
        <dbReference type="ARBA" id="ARBA00004141"/>
    </source>
</evidence>
<accession>A0AA36MNU9</accession>
<comment type="caution">
    <text evidence="8">The sequence shown here is derived from an EMBL/GenBank/DDBJ whole genome shotgun (WGS) entry which is preliminary data.</text>
</comment>
<organism evidence="8 9">
    <name type="scientific">Effrenium voratum</name>
    <dbReference type="NCBI Taxonomy" id="2562239"/>
    <lineage>
        <taxon>Eukaryota</taxon>
        <taxon>Sar</taxon>
        <taxon>Alveolata</taxon>
        <taxon>Dinophyceae</taxon>
        <taxon>Suessiales</taxon>
        <taxon>Symbiodiniaceae</taxon>
        <taxon>Effrenium</taxon>
    </lineage>
</organism>
<comment type="similarity">
    <text evidence="2 7">Belongs to the CTL (choline transporter-like) family.</text>
</comment>
<dbReference type="PANTHER" id="PTHR12385:SF14">
    <property type="entry name" value="CHOLINE TRANSPORTER-LIKE 2"/>
    <property type="match status" value="1"/>
</dbReference>
<name>A0AA36MNU9_9DINO</name>
<dbReference type="AlphaFoldDB" id="A0AA36MNU9"/>
<evidence type="ECO:0000313" key="9">
    <source>
        <dbReference type="Proteomes" id="UP001178507"/>
    </source>
</evidence>
<dbReference type="PANTHER" id="PTHR12385">
    <property type="entry name" value="CHOLINE TRANSPORTER-LIKE (SLC FAMILY 44)"/>
    <property type="match status" value="1"/>
</dbReference>
<dbReference type="GO" id="GO:0022857">
    <property type="term" value="F:transmembrane transporter activity"/>
    <property type="evidence" value="ECO:0007669"/>
    <property type="project" value="UniProtKB-UniRule"/>
</dbReference>
<evidence type="ECO:0000256" key="6">
    <source>
        <dbReference type="ARBA" id="ARBA00023180"/>
    </source>
</evidence>
<reference evidence="8" key="1">
    <citation type="submission" date="2023-08" db="EMBL/GenBank/DDBJ databases">
        <authorList>
            <person name="Chen Y."/>
            <person name="Shah S."/>
            <person name="Dougan E. K."/>
            <person name="Thang M."/>
            <person name="Chan C."/>
        </authorList>
    </citation>
    <scope>NUCLEOTIDE SEQUENCE</scope>
</reference>
<feature type="transmembrane region" description="Helical" evidence="7">
    <location>
        <begin position="318"/>
        <end position="344"/>
    </location>
</feature>
<feature type="transmembrane region" description="Helical" evidence="7">
    <location>
        <begin position="211"/>
        <end position="236"/>
    </location>
</feature>
<dbReference type="Pfam" id="PF04515">
    <property type="entry name" value="Choline_transpo"/>
    <property type="match status" value="1"/>
</dbReference>
<dbReference type="InterPro" id="IPR007603">
    <property type="entry name" value="Choline_transptr-like"/>
</dbReference>
<feature type="transmembrane region" description="Helical" evidence="7">
    <location>
        <begin position="360"/>
        <end position="381"/>
    </location>
</feature>
<evidence type="ECO:0000256" key="7">
    <source>
        <dbReference type="RuleBase" id="RU368066"/>
    </source>
</evidence>
<evidence type="ECO:0000256" key="3">
    <source>
        <dbReference type="ARBA" id="ARBA00022692"/>
    </source>
</evidence>
<evidence type="ECO:0000313" key="8">
    <source>
        <dbReference type="EMBL" id="CAJ1378751.1"/>
    </source>
</evidence>
<keyword evidence="5 7" id="KW-0472">Membrane</keyword>
<gene>
    <name evidence="8" type="ORF">EVOR1521_LOCUS7192</name>
</gene>
<evidence type="ECO:0000256" key="2">
    <source>
        <dbReference type="ARBA" id="ARBA00007168"/>
    </source>
</evidence>
<sequence>MRLLGPPGALQDFWAANHDAPWLLAHPYRSQLDLNRTIPIFIHGDDAESHRRRSFMVVSWGSLLVSGCSPFDSNMLVFAGDNAQCLHETYNVLNCWLCWSLTELLLGTFLDVDPFGSPIQRAGPGGRQVAGGWKAVLACHKGDEAYLQKAYNMVTTWNTESVCWRWFHIDLLQNDWLHCVDLAIVPECAGSAVILWYYTPKPKDYGPSFPLMRGFIIGSFFHLGSIAFGSLAIAVVRPFRIAFMFLSRQAKDGGNPICGLLATCFSSCIGCAQRYMEFVTKNAYIDVVISSTPFLTAAQNAHGFISADTGKVAQLSGAFWVINLAVVSGVFTITVITLVIIYLLTDSPLKDSQHKIENPYFVVVMGGILSASLSAAFIVVLEHCSDTLMYAFLWNKSHGHNTVAKYCPDNLAALMEYKKATGKASQRPDQPGIFSAFGTFFQTEMPKEKGKSPEEVALLSTK</sequence>
<evidence type="ECO:0000256" key="4">
    <source>
        <dbReference type="ARBA" id="ARBA00022989"/>
    </source>
</evidence>
<comment type="caution">
    <text evidence="7">Lacks conserved residue(s) required for the propagation of feature annotation.</text>
</comment>
<keyword evidence="6" id="KW-0325">Glycoprotein</keyword>
<dbReference type="Proteomes" id="UP001178507">
    <property type="component" value="Unassembled WGS sequence"/>
</dbReference>
<protein>
    <recommendedName>
        <fullName evidence="7">Choline transporter-like protein</fullName>
    </recommendedName>
</protein>
<dbReference type="EMBL" id="CAUJNA010000566">
    <property type="protein sequence ID" value="CAJ1378751.1"/>
    <property type="molecule type" value="Genomic_DNA"/>
</dbReference>
<keyword evidence="3 7" id="KW-0812">Transmembrane</keyword>
<comment type="function">
    <text evidence="7">Choline transporter.</text>
</comment>